<reference evidence="3" key="1">
    <citation type="submission" date="2025-08" db="UniProtKB">
        <authorList>
            <consortium name="RefSeq"/>
        </authorList>
    </citation>
    <scope>IDENTIFICATION</scope>
    <source>
        <tissue evidence="3">Liver</tissue>
    </source>
</reference>
<sequence length="171" mass="18709">MKRKRGRPKGSTKKPSPEEELLVESAVGPSEDSLLAPEEGSGLAPSSLECSKCCRKFSNPRQLRKHICIIVLNLDEEEGEAGCMGECASWTSIQTREVSEKAAVPWQSVSHCCVRHVGRECRATRIVPVEAGPPETGTANPEATLADLAPRRGYQEYAIQQTPYEQPMKSS</sequence>
<dbReference type="RefSeq" id="XP_030876124.1">
    <property type="nucleotide sequence ID" value="XM_031020264.1"/>
</dbReference>
<accession>A0A7F8Q4J6</accession>
<dbReference type="OrthoDB" id="10015593at2759"/>
<protein>
    <submittedName>
        <fullName evidence="3">Zinc finger protein ZFAT-like</fullName>
    </submittedName>
</protein>
<dbReference type="KEGG" id="lww:115937702"/>
<evidence type="ECO:0000313" key="3">
    <source>
        <dbReference type="RefSeq" id="XP_030876124.1"/>
    </source>
</evidence>
<keyword evidence="2" id="KW-1185">Reference proteome</keyword>
<organism evidence="2 3">
    <name type="scientific">Leptonychotes weddellii</name>
    <name type="common">Weddell seal</name>
    <name type="synonym">Otaria weddellii</name>
    <dbReference type="NCBI Taxonomy" id="9713"/>
    <lineage>
        <taxon>Eukaryota</taxon>
        <taxon>Metazoa</taxon>
        <taxon>Chordata</taxon>
        <taxon>Craniata</taxon>
        <taxon>Vertebrata</taxon>
        <taxon>Euteleostomi</taxon>
        <taxon>Mammalia</taxon>
        <taxon>Eutheria</taxon>
        <taxon>Laurasiatheria</taxon>
        <taxon>Carnivora</taxon>
        <taxon>Caniformia</taxon>
        <taxon>Pinnipedia</taxon>
        <taxon>Phocidae</taxon>
        <taxon>Monachinae</taxon>
        <taxon>Lobodontini</taxon>
        <taxon>Leptonychotes</taxon>
    </lineage>
</organism>
<name>A0A7F8Q4J6_LEPWE</name>
<feature type="region of interest" description="Disordered" evidence="1">
    <location>
        <begin position="1"/>
        <end position="48"/>
    </location>
</feature>
<dbReference type="AlphaFoldDB" id="A0A7F8Q4J6"/>
<evidence type="ECO:0000256" key="1">
    <source>
        <dbReference type="SAM" id="MobiDB-lite"/>
    </source>
</evidence>
<dbReference type="GeneID" id="115937702"/>
<gene>
    <name evidence="3" type="primary">LOC115937702</name>
</gene>
<feature type="compositionally biased region" description="Basic residues" evidence="1">
    <location>
        <begin position="1"/>
        <end position="12"/>
    </location>
</feature>
<feature type="non-terminal residue" evidence="3">
    <location>
        <position position="171"/>
    </location>
</feature>
<proteinExistence type="predicted"/>
<evidence type="ECO:0000313" key="2">
    <source>
        <dbReference type="Proteomes" id="UP000245341"/>
    </source>
</evidence>
<dbReference type="Proteomes" id="UP000245341">
    <property type="component" value="Unplaced"/>
</dbReference>